<dbReference type="AlphaFoldDB" id="A0A4Z1C875"/>
<comment type="caution">
    <text evidence="2">The sequence shown here is derived from an EMBL/GenBank/DDBJ whole genome shotgun (WGS) entry which is preliminary data.</text>
</comment>
<reference evidence="2 3" key="1">
    <citation type="submission" date="2019-04" db="EMBL/GenBank/DDBJ databases">
        <authorList>
            <person name="Park S."/>
            <person name="Yoon J.-H."/>
        </authorList>
    </citation>
    <scope>NUCLEOTIDE SEQUENCE [LARGE SCALE GENOMIC DNA]</scope>
    <source>
        <strain evidence="2 3">HJM-18</strain>
    </source>
</reference>
<dbReference type="InterPro" id="IPR000073">
    <property type="entry name" value="AB_hydrolase_1"/>
</dbReference>
<dbReference type="Gene3D" id="3.40.50.1820">
    <property type="entry name" value="alpha/beta hydrolase"/>
    <property type="match status" value="1"/>
</dbReference>
<proteinExistence type="predicted"/>
<dbReference type="PANTHER" id="PTHR43689:SF8">
    <property type="entry name" value="ALPHA_BETA-HYDROLASES SUPERFAMILY PROTEIN"/>
    <property type="match status" value="1"/>
</dbReference>
<organism evidence="2 3">
    <name type="scientific">Marinobacter confluentis</name>
    <dbReference type="NCBI Taxonomy" id="1697557"/>
    <lineage>
        <taxon>Bacteria</taxon>
        <taxon>Pseudomonadati</taxon>
        <taxon>Pseudomonadota</taxon>
        <taxon>Gammaproteobacteria</taxon>
        <taxon>Pseudomonadales</taxon>
        <taxon>Marinobacteraceae</taxon>
        <taxon>Marinobacter</taxon>
    </lineage>
</organism>
<accession>A0A4Z1C875</accession>
<keyword evidence="2" id="KW-0378">Hydrolase</keyword>
<evidence type="ECO:0000313" key="2">
    <source>
        <dbReference type="EMBL" id="TGN39118.1"/>
    </source>
</evidence>
<dbReference type="Pfam" id="PF12697">
    <property type="entry name" value="Abhydrolase_6"/>
    <property type="match status" value="1"/>
</dbReference>
<gene>
    <name evidence="2" type="ORF">E5Q11_10685</name>
</gene>
<dbReference type="EMBL" id="SRPF01000003">
    <property type="protein sequence ID" value="TGN39118.1"/>
    <property type="molecule type" value="Genomic_DNA"/>
</dbReference>
<protein>
    <submittedName>
        <fullName evidence="2">Alpha/beta hydrolase</fullName>
    </submittedName>
</protein>
<feature type="domain" description="AB hydrolase-1" evidence="1">
    <location>
        <begin position="88"/>
        <end position="323"/>
    </location>
</feature>
<dbReference type="SUPFAM" id="SSF53474">
    <property type="entry name" value="alpha/beta-Hydrolases"/>
    <property type="match status" value="1"/>
</dbReference>
<evidence type="ECO:0000313" key="3">
    <source>
        <dbReference type="Proteomes" id="UP000298325"/>
    </source>
</evidence>
<dbReference type="PRINTS" id="PR00111">
    <property type="entry name" value="ABHYDROLASE"/>
</dbReference>
<evidence type="ECO:0000259" key="1">
    <source>
        <dbReference type="Pfam" id="PF12697"/>
    </source>
</evidence>
<dbReference type="RefSeq" id="WP_135803427.1">
    <property type="nucleotide sequence ID" value="NZ_SRPF01000003.1"/>
</dbReference>
<sequence>MFYTSLPELRKLERQNLNHRRKAFRGLVSLFRGKGRNQNSKASETSSTATRGLAMHESAEEETLILDKHFEFDDRRVAWGCMGEGPPIVLVHGFPWSSQAWRRIAPWLSRTYTVYYFDMLGCGESEKRKTSSVQPDIQNKLLAALIDHWQLNCPHVVGHDFGGLASLRAHLIDGCDYSQLTLVDSVAMLPSGSPFFAHAQKHAEAMRGLPEFVHEAVFHAFINYGSLRGLPTSVCNLYFDPWSGQEGKNAFYDQIEQSTVAELEEIQDLLQPLPFPVDIIWGEHDRNIPMAKGKELAEKLKARSFTPVPNAAHAVHEDAPEAILSVLSSG</sequence>
<keyword evidence="3" id="KW-1185">Reference proteome</keyword>
<name>A0A4Z1C875_9GAMM</name>
<dbReference type="InterPro" id="IPR029058">
    <property type="entry name" value="AB_hydrolase_fold"/>
</dbReference>
<dbReference type="PANTHER" id="PTHR43689">
    <property type="entry name" value="HYDROLASE"/>
    <property type="match status" value="1"/>
</dbReference>
<dbReference type="GO" id="GO:0016787">
    <property type="term" value="F:hydrolase activity"/>
    <property type="evidence" value="ECO:0007669"/>
    <property type="project" value="UniProtKB-KW"/>
</dbReference>
<dbReference type="Proteomes" id="UP000298325">
    <property type="component" value="Unassembled WGS sequence"/>
</dbReference>
<dbReference type="OrthoDB" id="5853561at2"/>